<dbReference type="PANTHER" id="PTHR38446">
    <property type="entry name" value="BLL0914 PROTEIN"/>
    <property type="match status" value="1"/>
</dbReference>
<feature type="transmembrane region" description="Helical" evidence="1">
    <location>
        <begin position="85"/>
        <end position="108"/>
    </location>
</feature>
<evidence type="ECO:0000256" key="1">
    <source>
        <dbReference type="SAM" id="Phobius"/>
    </source>
</evidence>
<accession>A0ABP6L098</accession>
<comment type="caution">
    <text evidence="2">The sequence shown here is derived from an EMBL/GenBank/DDBJ whole genome shotgun (WGS) entry which is preliminary data.</text>
</comment>
<evidence type="ECO:0000313" key="3">
    <source>
        <dbReference type="Proteomes" id="UP001501035"/>
    </source>
</evidence>
<proteinExistence type="predicted"/>
<evidence type="ECO:0000313" key="2">
    <source>
        <dbReference type="EMBL" id="GAA3028577.1"/>
    </source>
</evidence>
<keyword evidence="3" id="KW-1185">Reference proteome</keyword>
<dbReference type="EMBL" id="BAAAVS010000015">
    <property type="protein sequence ID" value="GAA3028577.1"/>
    <property type="molecule type" value="Genomic_DNA"/>
</dbReference>
<dbReference type="Proteomes" id="UP001501035">
    <property type="component" value="Unassembled WGS sequence"/>
</dbReference>
<keyword evidence="1" id="KW-0472">Membrane</keyword>
<keyword evidence="1" id="KW-0812">Transmembrane</keyword>
<reference evidence="3" key="1">
    <citation type="journal article" date="2019" name="Int. J. Syst. Evol. Microbiol.">
        <title>The Global Catalogue of Microorganisms (GCM) 10K type strain sequencing project: providing services to taxonomists for standard genome sequencing and annotation.</title>
        <authorList>
            <consortium name="The Broad Institute Genomics Platform"/>
            <consortium name="The Broad Institute Genome Sequencing Center for Infectious Disease"/>
            <person name="Wu L."/>
            <person name="Ma J."/>
        </authorList>
    </citation>
    <scope>NUCLEOTIDE SEQUENCE [LARGE SCALE GENOMIC DNA]</scope>
    <source>
        <strain evidence="3">JCM 14234</strain>
    </source>
</reference>
<gene>
    <name evidence="2" type="ORF">GCM10010528_07820</name>
</gene>
<name>A0ABP6L098_9ACTN</name>
<dbReference type="PANTHER" id="PTHR38446:SF1">
    <property type="entry name" value="BLL0914 PROTEIN"/>
    <property type="match status" value="1"/>
</dbReference>
<dbReference type="InterPro" id="IPR009732">
    <property type="entry name" value="DUF1304"/>
</dbReference>
<organism evidence="2 3">
    <name type="scientific">Gordonia defluvii</name>
    <dbReference type="NCBI Taxonomy" id="283718"/>
    <lineage>
        <taxon>Bacteria</taxon>
        <taxon>Bacillati</taxon>
        <taxon>Actinomycetota</taxon>
        <taxon>Actinomycetes</taxon>
        <taxon>Mycobacteriales</taxon>
        <taxon>Gordoniaceae</taxon>
        <taxon>Gordonia</taxon>
    </lineage>
</organism>
<protein>
    <submittedName>
        <fullName evidence="2">DUF1304 family protein</fullName>
    </submittedName>
</protein>
<feature type="transmembrane region" description="Helical" evidence="1">
    <location>
        <begin position="114"/>
        <end position="133"/>
    </location>
</feature>
<dbReference type="Pfam" id="PF06993">
    <property type="entry name" value="DUF1304"/>
    <property type="match status" value="1"/>
</dbReference>
<sequence>MHTEQMLTAGLVFALGAAALHGYIFYLESIAWTSPAARAVFGTSREEAEATRELAYNQGFYNLFLAVLVVVGAAIVWMSNHRGVGVALVLAGVGAMLGAAVVLALSGASRRTPAIKQGALPLVAVVLIVVGLAA</sequence>
<keyword evidence="1" id="KW-1133">Transmembrane helix</keyword>
<feature type="transmembrane region" description="Helical" evidence="1">
    <location>
        <begin position="60"/>
        <end position="78"/>
    </location>
</feature>